<reference evidence="2" key="1">
    <citation type="submission" date="2021-06" db="EMBL/GenBank/DDBJ databases">
        <authorList>
            <person name="Hodson N. C."/>
            <person name="Mongue J. A."/>
            <person name="Jaron S. K."/>
        </authorList>
    </citation>
    <scope>NUCLEOTIDE SEQUENCE</scope>
</reference>
<accession>A0A8J2JR87</accession>
<dbReference type="AlphaFoldDB" id="A0A8J2JR87"/>
<feature type="compositionally biased region" description="Polar residues" evidence="1">
    <location>
        <begin position="146"/>
        <end position="160"/>
    </location>
</feature>
<feature type="compositionally biased region" description="Polar residues" evidence="1">
    <location>
        <begin position="199"/>
        <end position="223"/>
    </location>
</feature>
<sequence length="255" mass="27976">MLKLKCGVCKGPFSVYVNRVSHPNCKSHWVHQLCTGDQPDEFGQNRCPVCNFRWHQVLDAVVLTDLQVRPGPSNVPSPQPPSIQTAVSSRSIFRVTRPGLSVQTAAEAILPPDATITATDLATTDAGVALPPAVATITRNYPSENMDNSEVISTTPTYSGQLPKKVTEVSRRSRPFRRRGLTRSASVCEPGPTPKIGAGTTSPPNSSRGTVRENLPQTRSRWQQPLPANDQRLSLYCPECNLTFKNRNEKARHVL</sequence>
<comment type="caution">
    <text evidence="2">The sequence shown here is derived from an EMBL/GenBank/DDBJ whole genome shotgun (WGS) entry which is preliminary data.</text>
</comment>
<dbReference type="EMBL" id="CAJVCH010126603">
    <property type="protein sequence ID" value="CAG7725767.1"/>
    <property type="molecule type" value="Genomic_DNA"/>
</dbReference>
<feature type="region of interest" description="Disordered" evidence="1">
    <location>
        <begin position="146"/>
        <end position="227"/>
    </location>
</feature>
<protein>
    <submittedName>
        <fullName evidence="2">Uncharacterized protein</fullName>
    </submittedName>
</protein>
<name>A0A8J2JR87_9HEXA</name>
<evidence type="ECO:0000313" key="3">
    <source>
        <dbReference type="Proteomes" id="UP000708208"/>
    </source>
</evidence>
<evidence type="ECO:0000313" key="2">
    <source>
        <dbReference type="EMBL" id="CAG7725767.1"/>
    </source>
</evidence>
<proteinExistence type="predicted"/>
<dbReference type="Proteomes" id="UP000708208">
    <property type="component" value="Unassembled WGS sequence"/>
</dbReference>
<keyword evidence="3" id="KW-1185">Reference proteome</keyword>
<evidence type="ECO:0000256" key="1">
    <source>
        <dbReference type="SAM" id="MobiDB-lite"/>
    </source>
</evidence>
<feature type="compositionally biased region" description="Basic residues" evidence="1">
    <location>
        <begin position="172"/>
        <end position="181"/>
    </location>
</feature>
<gene>
    <name evidence="2" type="ORF">AFUS01_LOCUS14711</name>
</gene>
<organism evidence="2 3">
    <name type="scientific">Allacma fusca</name>
    <dbReference type="NCBI Taxonomy" id="39272"/>
    <lineage>
        <taxon>Eukaryota</taxon>
        <taxon>Metazoa</taxon>
        <taxon>Ecdysozoa</taxon>
        <taxon>Arthropoda</taxon>
        <taxon>Hexapoda</taxon>
        <taxon>Collembola</taxon>
        <taxon>Symphypleona</taxon>
        <taxon>Sminthuridae</taxon>
        <taxon>Allacma</taxon>
    </lineage>
</organism>